<proteinExistence type="predicted"/>
<reference evidence="1" key="1">
    <citation type="submission" date="2014-09" db="EMBL/GenBank/DDBJ databases">
        <authorList>
            <person name="Magalhaes I.L.F."/>
            <person name="Oliveira U."/>
            <person name="Santos F.R."/>
            <person name="Vidigal T.H.D.A."/>
            <person name="Brescovit A.D."/>
            <person name="Santos A.J."/>
        </authorList>
    </citation>
    <scope>NUCLEOTIDE SEQUENCE</scope>
    <source>
        <tissue evidence="1">Shoot tissue taken approximately 20 cm above the soil surface</tissue>
    </source>
</reference>
<evidence type="ECO:0000313" key="1">
    <source>
        <dbReference type="EMBL" id="JAE09925.1"/>
    </source>
</evidence>
<sequence>MLQGRWWMAEISEQLWVKLKVGLDAFIMRMKFVCAYL</sequence>
<organism evidence="1">
    <name type="scientific">Arundo donax</name>
    <name type="common">Giant reed</name>
    <name type="synonym">Donax arundinaceus</name>
    <dbReference type="NCBI Taxonomy" id="35708"/>
    <lineage>
        <taxon>Eukaryota</taxon>
        <taxon>Viridiplantae</taxon>
        <taxon>Streptophyta</taxon>
        <taxon>Embryophyta</taxon>
        <taxon>Tracheophyta</taxon>
        <taxon>Spermatophyta</taxon>
        <taxon>Magnoliopsida</taxon>
        <taxon>Liliopsida</taxon>
        <taxon>Poales</taxon>
        <taxon>Poaceae</taxon>
        <taxon>PACMAD clade</taxon>
        <taxon>Arundinoideae</taxon>
        <taxon>Arundineae</taxon>
        <taxon>Arundo</taxon>
    </lineage>
</organism>
<reference evidence="1" key="2">
    <citation type="journal article" date="2015" name="Data Brief">
        <title>Shoot transcriptome of the giant reed, Arundo donax.</title>
        <authorList>
            <person name="Barrero R.A."/>
            <person name="Guerrero F.D."/>
            <person name="Moolhuijzen P."/>
            <person name="Goolsby J.A."/>
            <person name="Tidwell J."/>
            <person name="Bellgard S.E."/>
            <person name="Bellgard M.I."/>
        </authorList>
    </citation>
    <scope>NUCLEOTIDE SEQUENCE</scope>
    <source>
        <tissue evidence="1">Shoot tissue taken approximately 20 cm above the soil surface</tissue>
    </source>
</reference>
<name>A0A0A9FA39_ARUDO</name>
<accession>A0A0A9FA39</accession>
<dbReference type="AlphaFoldDB" id="A0A0A9FA39"/>
<dbReference type="EMBL" id="GBRH01187971">
    <property type="protein sequence ID" value="JAE09925.1"/>
    <property type="molecule type" value="Transcribed_RNA"/>
</dbReference>
<protein>
    <submittedName>
        <fullName evidence="1">Uncharacterized protein</fullName>
    </submittedName>
</protein>